<reference evidence="3" key="1">
    <citation type="submission" date="2020-08" db="EMBL/GenBank/DDBJ databases">
        <title>Spodoptera exigua strain:BAW_Kor-Di-RS1 Genome sequencing and assembly.</title>
        <authorList>
            <person name="Kim J."/>
            <person name="Nam H.Y."/>
            <person name="Kwon M."/>
            <person name="Choi J.H."/>
            <person name="Cho S.R."/>
            <person name="Kim G.-H."/>
        </authorList>
    </citation>
    <scope>NUCLEOTIDE SEQUENCE</scope>
    <source>
        <strain evidence="3">BAW_Kor-Di-RS1</strain>
        <tissue evidence="3">Whole-body</tissue>
    </source>
</reference>
<feature type="domain" description="UspA" evidence="2">
    <location>
        <begin position="5"/>
        <end position="145"/>
    </location>
</feature>
<protein>
    <recommendedName>
        <fullName evidence="2">UspA domain-containing protein</fullName>
    </recommendedName>
</protein>
<dbReference type="SUPFAM" id="SSF52402">
    <property type="entry name" value="Adenine nucleotide alpha hydrolases-like"/>
    <property type="match status" value="1"/>
</dbReference>
<dbReference type="InterPro" id="IPR006015">
    <property type="entry name" value="Universal_stress_UspA"/>
</dbReference>
<keyword evidence="4" id="KW-1185">Reference proteome</keyword>
<dbReference type="InterPro" id="IPR014729">
    <property type="entry name" value="Rossmann-like_a/b/a_fold"/>
</dbReference>
<dbReference type="InterPro" id="IPR006016">
    <property type="entry name" value="UspA"/>
</dbReference>
<dbReference type="AlphaFoldDB" id="A0A835G3D4"/>
<comment type="similarity">
    <text evidence="1">Belongs to the universal stress protein A family.</text>
</comment>
<dbReference type="Proteomes" id="UP000648187">
    <property type="component" value="Unassembled WGS sequence"/>
</dbReference>
<proteinExistence type="inferred from homology"/>
<dbReference type="CDD" id="cd00293">
    <property type="entry name" value="USP-like"/>
    <property type="match status" value="1"/>
</dbReference>
<dbReference type="PIRSF" id="PIRSF006276">
    <property type="entry name" value="UspA"/>
    <property type="match status" value="1"/>
</dbReference>
<evidence type="ECO:0000313" key="3">
    <source>
        <dbReference type="EMBL" id="KAF9404963.1"/>
    </source>
</evidence>
<dbReference type="Gene3D" id="3.40.50.620">
    <property type="entry name" value="HUPs"/>
    <property type="match status" value="1"/>
</dbReference>
<dbReference type="Pfam" id="PF00582">
    <property type="entry name" value="Usp"/>
    <property type="match status" value="1"/>
</dbReference>
<dbReference type="PRINTS" id="PR01438">
    <property type="entry name" value="UNVRSLSTRESS"/>
</dbReference>
<accession>A0A835G3D4</accession>
<dbReference type="PANTHER" id="PTHR46268">
    <property type="entry name" value="STRESS RESPONSE PROTEIN NHAX"/>
    <property type="match status" value="1"/>
</dbReference>
<organism evidence="3 4">
    <name type="scientific">Spodoptera exigua</name>
    <name type="common">Beet armyworm</name>
    <name type="synonym">Noctua fulgens</name>
    <dbReference type="NCBI Taxonomy" id="7107"/>
    <lineage>
        <taxon>Eukaryota</taxon>
        <taxon>Metazoa</taxon>
        <taxon>Ecdysozoa</taxon>
        <taxon>Arthropoda</taxon>
        <taxon>Hexapoda</taxon>
        <taxon>Insecta</taxon>
        <taxon>Pterygota</taxon>
        <taxon>Neoptera</taxon>
        <taxon>Endopterygota</taxon>
        <taxon>Lepidoptera</taxon>
        <taxon>Glossata</taxon>
        <taxon>Ditrysia</taxon>
        <taxon>Noctuoidea</taxon>
        <taxon>Noctuidae</taxon>
        <taxon>Amphipyrinae</taxon>
        <taxon>Spodoptera</taxon>
    </lineage>
</organism>
<name>A0A835G3D4_SPOEX</name>
<evidence type="ECO:0000256" key="1">
    <source>
        <dbReference type="ARBA" id="ARBA00008791"/>
    </source>
</evidence>
<sequence length="150" mass="16677">MGETYKNILVAVDGSDQAEVAFQEAIKIAKRNGTALHVLYVIEEMSNYFGELTMSMGTVMEELRENEEEEMKKRVAKAHELGVDNVHTYVMYGYPKSLIADFTEAEEPMDLIVIGRTGLNGLQRALVGSTTSYVVNHTDANVLVVNTTKK</sequence>
<evidence type="ECO:0000313" key="4">
    <source>
        <dbReference type="Proteomes" id="UP000648187"/>
    </source>
</evidence>
<dbReference type="PANTHER" id="PTHR46268:SF6">
    <property type="entry name" value="UNIVERSAL STRESS PROTEIN UP12"/>
    <property type="match status" value="1"/>
</dbReference>
<evidence type="ECO:0000259" key="2">
    <source>
        <dbReference type="Pfam" id="PF00582"/>
    </source>
</evidence>
<comment type="caution">
    <text evidence="3">The sequence shown here is derived from an EMBL/GenBank/DDBJ whole genome shotgun (WGS) entry which is preliminary data.</text>
</comment>
<dbReference type="EMBL" id="JACKWZ010000845">
    <property type="protein sequence ID" value="KAF9404963.1"/>
    <property type="molecule type" value="Genomic_DNA"/>
</dbReference>
<gene>
    <name evidence="3" type="ORF">HW555_014078</name>
</gene>